<proteinExistence type="inferred from homology"/>
<evidence type="ECO:0000256" key="1">
    <source>
        <dbReference type="ARBA" id="ARBA00005854"/>
    </source>
</evidence>
<evidence type="ECO:0000256" key="2">
    <source>
        <dbReference type="ARBA" id="ARBA00023002"/>
    </source>
</evidence>
<dbReference type="SUPFAM" id="SSF51735">
    <property type="entry name" value="NAD(P)-binding Rossmann-fold domains"/>
    <property type="match status" value="1"/>
</dbReference>
<comment type="caution">
    <text evidence="7">The sequence shown here is derived from an EMBL/GenBank/DDBJ whole genome shotgun (WGS) entry which is preliminary data.</text>
</comment>
<dbReference type="FunFam" id="3.40.50.720:FF:000203">
    <property type="entry name" value="D-3-phosphoglycerate dehydrogenase (SerA)"/>
    <property type="match status" value="1"/>
</dbReference>
<evidence type="ECO:0000259" key="6">
    <source>
        <dbReference type="Pfam" id="PF02826"/>
    </source>
</evidence>
<keyword evidence="3" id="KW-0520">NAD</keyword>
<dbReference type="InterPro" id="IPR036291">
    <property type="entry name" value="NAD(P)-bd_dom_sf"/>
</dbReference>
<dbReference type="GO" id="GO:0051287">
    <property type="term" value="F:NAD binding"/>
    <property type="evidence" value="ECO:0007669"/>
    <property type="project" value="InterPro"/>
</dbReference>
<keyword evidence="2 4" id="KW-0560">Oxidoreductase</keyword>
<name>A0A2T0M0K5_9PSEU</name>
<dbReference type="InterPro" id="IPR006139">
    <property type="entry name" value="D-isomer_2_OHA_DH_cat_dom"/>
</dbReference>
<feature type="domain" description="D-isomer specific 2-hydroxyacid dehydrogenase catalytic" evidence="5">
    <location>
        <begin position="22"/>
        <end position="311"/>
    </location>
</feature>
<comment type="similarity">
    <text evidence="1 4">Belongs to the D-isomer specific 2-hydroxyacid dehydrogenase family.</text>
</comment>
<dbReference type="GO" id="GO:0016616">
    <property type="term" value="F:oxidoreductase activity, acting on the CH-OH group of donors, NAD or NADP as acceptor"/>
    <property type="evidence" value="ECO:0007669"/>
    <property type="project" value="InterPro"/>
</dbReference>
<sequence length="339" mass="36595">MGRDWPRMLILDDWEGQIRKAAGTDRLRELADVTVLDGPLADVPDRELADVRIVLAVRERTRFDAATLDRLPKLELILQTGGHAYHIDADEAARRGIVVPLWRSHDACEAAMRELTFGLMIAALRNFPLAGQAMRDGQWPGILGGTLRGRRLGILGMGLQGAAVARLAKAFDMDVVAWARSGARAEPADGVPRLPMDELLATSDIVSVHLRLSEESRGLLDGAKLKAMKPGSVLVNTARGAIVDQDALVDALRHGPLRAAGLDVFAEEPLPADSPLRTLPNVVLTPHIGWTVREAFAEFAEGAAGQLEDYLEFRLSPGELAFPPGPRGSRDVVGGVDMA</sequence>
<feature type="domain" description="D-isomer specific 2-hydroxyacid dehydrogenase NAD-binding" evidence="6">
    <location>
        <begin position="117"/>
        <end position="289"/>
    </location>
</feature>
<dbReference type="Proteomes" id="UP000238362">
    <property type="component" value="Unassembled WGS sequence"/>
</dbReference>
<dbReference type="InterPro" id="IPR029753">
    <property type="entry name" value="D-isomer_DH_CS"/>
</dbReference>
<dbReference type="Pfam" id="PF00389">
    <property type="entry name" value="2-Hacid_dh"/>
    <property type="match status" value="1"/>
</dbReference>
<dbReference type="AlphaFoldDB" id="A0A2T0M0K5"/>
<evidence type="ECO:0000313" key="7">
    <source>
        <dbReference type="EMBL" id="PRX50125.1"/>
    </source>
</evidence>
<protein>
    <submittedName>
        <fullName evidence="7">Lactate dehydrogenase-like 2-hydroxyacid dehydrogenase</fullName>
    </submittedName>
</protein>
<evidence type="ECO:0000313" key="8">
    <source>
        <dbReference type="Proteomes" id="UP000238362"/>
    </source>
</evidence>
<reference evidence="7 8" key="1">
    <citation type="submission" date="2018-03" db="EMBL/GenBank/DDBJ databases">
        <title>Genomic Encyclopedia of Type Strains, Phase III (KMG-III): the genomes of soil and plant-associated and newly described type strains.</title>
        <authorList>
            <person name="Whitman W."/>
        </authorList>
    </citation>
    <scope>NUCLEOTIDE SEQUENCE [LARGE SCALE GENOMIC DNA]</scope>
    <source>
        <strain evidence="7 8">CGMCC 4.7125</strain>
    </source>
</reference>
<dbReference type="Gene3D" id="3.40.50.720">
    <property type="entry name" value="NAD(P)-binding Rossmann-like Domain"/>
    <property type="match status" value="2"/>
</dbReference>
<keyword evidence="8" id="KW-1185">Reference proteome</keyword>
<dbReference type="PROSITE" id="PS00671">
    <property type="entry name" value="D_2_HYDROXYACID_DH_3"/>
    <property type="match status" value="1"/>
</dbReference>
<dbReference type="Pfam" id="PF02826">
    <property type="entry name" value="2-Hacid_dh_C"/>
    <property type="match status" value="1"/>
</dbReference>
<gene>
    <name evidence="7" type="ORF">B0I33_102243</name>
</gene>
<dbReference type="InterPro" id="IPR006140">
    <property type="entry name" value="D-isomer_DH_NAD-bd"/>
</dbReference>
<evidence type="ECO:0000256" key="4">
    <source>
        <dbReference type="RuleBase" id="RU003719"/>
    </source>
</evidence>
<dbReference type="EMBL" id="PVNH01000002">
    <property type="protein sequence ID" value="PRX50125.1"/>
    <property type="molecule type" value="Genomic_DNA"/>
</dbReference>
<evidence type="ECO:0000256" key="3">
    <source>
        <dbReference type="ARBA" id="ARBA00023027"/>
    </source>
</evidence>
<dbReference type="SUPFAM" id="SSF52283">
    <property type="entry name" value="Formate/glycerate dehydrogenase catalytic domain-like"/>
    <property type="match status" value="1"/>
</dbReference>
<accession>A0A2T0M0K5</accession>
<dbReference type="PANTHER" id="PTHR42789">
    <property type="entry name" value="D-ISOMER SPECIFIC 2-HYDROXYACID DEHYDROGENASE FAMILY PROTEIN (AFU_ORTHOLOGUE AFUA_6G10090)"/>
    <property type="match status" value="1"/>
</dbReference>
<evidence type="ECO:0000259" key="5">
    <source>
        <dbReference type="Pfam" id="PF00389"/>
    </source>
</evidence>
<dbReference type="PANTHER" id="PTHR42789:SF1">
    <property type="entry name" value="D-ISOMER SPECIFIC 2-HYDROXYACID DEHYDROGENASE FAMILY PROTEIN (AFU_ORTHOLOGUE AFUA_6G10090)"/>
    <property type="match status" value="1"/>
</dbReference>
<organism evidence="7 8">
    <name type="scientific">Prauserella shujinwangii</name>
    <dbReference type="NCBI Taxonomy" id="1453103"/>
    <lineage>
        <taxon>Bacteria</taxon>
        <taxon>Bacillati</taxon>
        <taxon>Actinomycetota</taxon>
        <taxon>Actinomycetes</taxon>
        <taxon>Pseudonocardiales</taxon>
        <taxon>Pseudonocardiaceae</taxon>
        <taxon>Prauserella</taxon>
    </lineage>
</organism>
<dbReference type="InterPro" id="IPR050857">
    <property type="entry name" value="D-2-hydroxyacid_DH"/>
</dbReference>